<evidence type="ECO:0000313" key="2">
    <source>
        <dbReference type="Proteomes" id="UP001183585"/>
    </source>
</evidence>
<comment type="caution">
    <text evidence="1">The sequence shown here is derived from an EMBL/GenBank/DDBJ whole genome shotgun (WGS) entry which is preliminary data.</text>
</comment>
<name>A0ABU2CHX4_9MICO</name>
<proteinExistence type="predicted"/>
<dbReference type="RefSeq" id="WP_274992188.1">
    <property type="nucleotide sequence ID" value="NZ_JAJQQP010000002.1"/>
</dbReference>
<gene>
    <name evidence="1" type="ORF">J2S48_000423</name>
</gene>
<accession>A0ABU2CHX4</accession>
<organism evidence="1 2">
    <name type="scientific">Promicromonospora iranensis</name>
    <dbReference type="NCBI Taxonomy" id="1105144"/>
    <lineage>
        <taxon>Bacteria</taxon>
        <taxon>Bacillati</taxon>
        <taxon>Actinomycetota</taxon>
        <taxon>Actinomycetes</taxon>
        <taxon>Micrococcales</taxon>
        <taxon>Promicromonosporaceae</taxon>
        <taxon>Promicromonospora</taxon>
    </lineage>
</organism>
<dbReference type="EMBL" id="JAVDYE010000001">
    <property type="protein sequence ID" value="MDR7380908.1"/>
    <property type="molecule type" value="Genomic_DNA"/>
</dbReference>
<protein>
    <submittedName>
        <fullName evidence="1">Dithiol-disulfide oxidoreductase (DUF899 family)</fullName>
    </submittedName>
</protein>
<dbReference type="Pfam" id="PF05988">
    <property type="entry name" value="DUF899"/>
    <property type="match status" value="1"/>
</dbReference>
<keyword evidence="2" id="KW-1185">Reference proteome</keyword>
<dbReference type="Proteomes" id="UP001183585">
    <property type="component" value="Unassembled WGS sequence"/>
</dbReference>
<sequence length="225" mass="25487">MNQPRTVSPSEWRTALDALRAREKTHTRAADALAAQRRRMPMVRIDKEYRFEGPDGQVSLVDLFEGRSQLITYCFMWHDPDDVCSGCSMFTDNIGHLAHLHARDTSLALVSRGPLSEILPFKERMGWTIPWVSSLGSDFNDDMDAGGGFALNVFLRDGGTVYRTYVTTGRGVEQLGSSWSFLDLTPLGRQEDWEDSPEDRPQTAPYAWWRLHDEYETAPARGGSR</sequence>
<evidence type="ECO:0000313" key="1">
    <source>
        <dbReference type="EMBL" id="MDR7380908.1"/>
    </source>
</evidence>
<dbReference type="InterPro" id="IPR010296">
    <property type="entry name" value="DUF899_thioredox"/>
</dbReference>
<reference evidence="1 2" key="1">
    <citation type="submission" date="2023-07" db="EMBL/GenBank/DDBJ databases">
        <title>Sequencing the genomes of 1000 actinobacteria strains.</title>
        <authorList>
            <person name="Klenk H.-P."/>
        </authorList>
    </citation>
    <scope>NUCLEOTIDE SEQUENCE [LARGE SCALE GENOMIC DNA]</scope>
    <source>
        <strain evidence="1 2">DSM 45554</strain>
    </source>
</reference>